<evidence type="ECO:0000256" key="1">
    <source>
        <dbReference type="ARBA" id="ARBA00004651"/>
    </source>
</evidence>
<dbReference type="InterPro" id="IPR003841">
    <property type="entry name" value="Na/Pi_transpt"/>
</dbReference>
<dbReference type="Gene3D" id="1.20.58.220">
    <property type="entry name" value="Phosphate transport system protein phou homolog 2, domain 2"/>
    <property type="match status" value="1"/>
</dbReference>
<dbReference type="GO" id="GO:0005886">
    <property type="term" value="C:plasma membrane"/>
    <property type="evidence" value="ECO:0007669"/>
    <property type="project" value="UniProtKB-SubCell"/>
</dbReference>
<evidence type="ECO:0008006" key="9">
    <source>
        <dbReference type="Google" id="ProtNLM"/>
    </source>
</evidence>
<keyword evidence="8" id="KW-1185">Reference proteome</keyword>
<dbReference type="AlphaFoldDB" id="A0A4R0XVG6"/>
<dbReference type="PANTHER" id="PTHR10010">
    <property type="entry name" value="SOLUTE CARRIER FAMILY 34 SODIUM PHOSPHATE , MEMBER 2-RELATED"/>
    <property type="match status" value="1"/>
</dbReference>
<feature type="transmembrane region" description="Helical" evidence="6">
    <location>
        <begin position="20"/>
        <end position="42"/>
    </location>
</feature>
<comment type="subcellular location">
    <subcellularLocation>
        <location evidence="1">Cell membrane</location>
        <topology evidence="1">Multi-pass membrane protein</topology>
    </subcellularLocation>
</comment>
<evidence type="ECO:0000256" key="4">
    <source>
        <dbReference type="ARBA" id="ARBA00022989"/>
    </source>
</evidence>
<dbReference type="RefSeq" id="WP_131598529.1">
    <property type="nucleotide sequence ID" value="NZ_CBDBYK010000001.1"/>
</dbReference>
<feature type="transmembrane region" description="Helical" evidence="6">
    <location>
        <begin position="106"/>
        <end position="125"/>
    </location>
</feature>
<proteinExistence type="predicted"/>
<keyword evidence="3 6" id="KW-0812">Transmembrane</keyword>
<dbReference type="SUPFAM" id="SSF109755">
    <property type="entry name" value="PhoU-like"/>
    <property type="match status" value="1"/>
</dbReference>
<evidence type="ECO:0000313" key="7">
    <source>
        <dbReference type="EMBL" id="TCG11742.1"/>
    </source>
</evidence>
<dbReference type="Proteomes" id="UP000294192">
    <property type="component" value="Unassembled WGS sequence"/>
</dbReference>
<name>A0A4R0XVG6_9MOLU</name>
<dbReference type="EMBL" id="PSZO01000003">
    <property type="protein sequence ID" value="TCG11742.1"/>
    <property type="molecule type" value="Genomic_DNA"/>
</dbReference>
<gene>
    <name evidence="7" type="ORF">C4B24_01155</name>
</gene>
<evidence type="ECO:0000256" key="2">
    <source>
        <dbReference type="ARBA" id="ARBA00022475"/>
    </source>
</evidence>
<evidence type="ECO:0000256" key="3">
    <source>
        <dbReference type="ARBA" id="ARBA00022692"/>
    </source>
</evidence>
<evidence type="ECO:0000256" key="6">
    <source>
        <dbReference type="SAM" id="Phobius"/>
    </source>
</evidence>
<dbReference type="PANTHER" id="PTHR10010:SF46">
    <property type="entry name" value="SODIUM-DEPENDENT PHOSPHATE TRANSPORT PROTEIN 2B"/>
    <property type="match status" value="1"/>
</dbReference>
<feature type="transmembrane region" description="Helical" evidence="6">
    <location>
        <begin position="268"/>
        <end position="288"/>
    </location>
</feature>
<protein>
    <recommendedName>
        <fullName evidence="9">Na/Pi cotransporter family protein</fullName>
    </recommendedName>
</protein>
<feature type="transmembrane region" description="Helical" evidence="6">
    <location>
        <begin position="137"/>
        <end position="154"/>
    </location>
</feature>
<dbReference type="NCBIfam" id="NF037997">
    <property type="entry name" value="Na_Pi_symport"/>
    <property type="match status" value="1"/>
</dbReference>
<evidence type="ECO:0000256" key="5">
    <source>
        <dbReference type="ARBA" id="ARBA00023136"/>
    </source>
</evidence>
<dbReference type="GO" id="GO:0005436">
    <property type="term" value="F:sodium:phosphate symporter activity"/>
    <property type="evidence" value="ECO:0007669"/>
    <property type="project" value="InterPro"/>
</dbReference>
<feature type="transmembrane region" description="Helical" evidence="6">
    <location>
        <begin position="308"/>
        <end position="328"/>
    </location>
</feature>
<comment type="caution">
    <text evidence="7">The sequence shown here is derived from an EMBL/GenBank/DDBJ whole genome shotgun (WGS) entry which is preliminary data.</text>
</comment>
<keyword evidence="2" id="KW-1003">Cell membrane</keyword>
<accession>A0A4R0XVG6</accession>
<dbReference type="InterPro" id="IPR038078">
    <property type="entry name" value="PhoU-like_sf"/>
</dbReference>
<keyword evidence="5 6" id="KW-0472">Membrane</keyword>
<sequence length="593" mass="65697">MKIDNTSNTDNIILKLIPNSSLGIFILVMFALAGLGLFLVSIKLMSSSLKQMTGTKITKVMKILKKNPLIACFVGVLFTTMIQSSDGAVALAIGLVAAGLLDLKTAIAFILGANIGTATTSIIVASADIDSFKYVKYSLFSFAFLGAFGLIVTSEERKTRVAMLFFAIGAIFIGLEVMGLGFKNIAGIPSIKNGLKTISNPFAALFVSMTMTGLLQSSSAVVTIVQGFYPDGMALTPALAMVVGANIGTTFTALIASLGSGKKDTLRIAVVWLITNIVTSFIIMPLIATGVYGEAIQKMNPTPKGNDFDLAIGHLLFNTVLVIMFIPFTKQLAWVSAQIVREKNTSKDYKFDLRLSEKLIHESPILAYEAAKKVSTEMGKMAYEAENQLKLYIKTKDKKHYALFEQIHTLIEQVRMKLSSYLIELGSKDITEELSSKQLSLVLSLRSINATTELMHRILRIFKKTYDKKEKRFKIDDATMQDFKGLLSTVMSMTKRAYKQVDEYTYARHKDIAALQKAFNALSKAAIEINIKRISKKTFYNLEFDFAKVVRLLERTSHHAGRVSNYQRKGRKKPIEFKLSQELTEELFSNTHE</sequence>
<dbReference type="OrthoDB" id="9763003at2"/>
<keyword evidence="4 6" id="KW-1133">Transmembrane helix</keyword>
<feature type="transmembrane region" description="Helical" evidence="6">
    <location>
        <begin position="235"/>
        <end position="256"/>
    </location>
</feature>
<dbReference type="Pfam" id="PF02690">
    <property type="entry name" value="Na_Pi_cotrans"/>
    <property type="match status" value="1"/>
</dbReference>
<feature type="transmembrane region" description="Helical" evidence="6">
    <location>
        <begin position="160"/>
        <end position="182"/>
    </location>
</feature>
<organism evidence="7 8">
    <name type="scientific">Mycoplasma marinum</name>
    <dbReference type="NCBI Taxonomy" id="1937190"/>
    <lineage>
        <taxon>Bacteria</taxon>
        <taxon>Bacillati</taxon>
        <taxon>Mycoplasmatota</taxon>
        <taxon>Mollicutes</taxon>
        <taxon>Mycoplasmataceae</taxon>
        <taxon>Mycoplasma</taxon>
    </lineage>
</organism>
<reference evidence="7 8" key="1">
    <citation type="submission" date="2018-02" db="EMBL/GenBank/DDBJ databases">
        <title>Mycoplasma marinum and Mycoplasma todarodis sp. nov., moderately halophilic and psychrotolerant mycoplasmas isolated from cephalopods.</title>
        <authorList>
            <person name="Viver T."/>
        </authorList>
    </citation>
    <scope>NUCLEOTIDE SEQUENCE [LARGE SCALE GENOMIC DNA]</scope>
    <source>
        <strain evidence="7 8">PE</strain>
    </source>
</reference>
<evidence type="ECO:0000313" key="8">
    <source>
        <dbReference type="Proteomes" id="UP000294192"/>
    </source>
</evidence>
<dbReference type="GO" id="GO:0044341">
    <property type="term" value="P:sodium-dependent phosphate transport"/>
    <property type="evidence" value="ECO:0007669"/>
    <property type="project" value="InterPro"/>
</dbReference>
<feature type="transmembrane region" description="Helical" evidence="6">
    <location>
        <begin position="69"/>
        <end position="100"/>
    </location>
</feature>
<feature type="transmembrane region" description="Helical" evidence="6">
    <location>
        <begin position="202"/>
        <end position="229"/>
    </location>
</feature>